<dbReference type="Proteomes" id="UP000801492">
    <property type="component" value="Unassembled WGS sequence"/>
</dbReference>
<reference evidence="2" key="1">
    <citation type="submission" date="2019-08" db="EMBL/GenBank/DDBJ databases">
        <title>The genome of the North American firefly Photinus pyralis.</title>
        <authorList>
            <consortium name="Photinus pyralis genome working group"/>
            <person name="Fallon T.R."/>
            <person name="Sander Lower S.E."/>
            <person name="Weng J.-K."/>
        </authorList>
    </citation>
    <scope>NUCLEOTIDE SEQUENCE</scope>
    <source>
        <strain evidence="2">TRF0915ILg1</strain>
        <tissue evidence="2">Whole body</tissue>
    </source>
</reference>
<proteinExistence type="predicted"/>
<dbReference type="AlphaFoldDB" id="A0A8K0CYG0"/>
<keyword evidence="3" id="KW-1185">Reference proteome</keyword>
<feature type="region of interest" description="Disordered" evidence="1">
    <location>
        <begin position="61"/>
        <end position="84"/>
    </location>
</feature>
<dbReference type="PANTHER" id="PTHR33939">
    <property type="entry name" value="PROTEIN CBG22215"/>
    <property type="match status" value="1"/>
</dbReference>
<evidence type="ECO:0000313" key="2">
    <source>
        <dbReference type="EMBL" id="KAF2893672.1"/>
    </source>
</evidence>
<gene>
    <name evidence="2" type="ORF">ILUMI_12502</name>
</gene>
<feature type="compositionally biased region" description="Basic and acidic residues" evidence="1">
    <location>
        <begin position="74"/>
        <end position="84"/>
    </location>
</feature>
<dbReference type="OrthoDB" id="6767270at2759"/>
<dbReference type="Gene3D" id="3.30.420.10">
    <property type="entry name" value="Ribonuclease H-like superfamily/Ribonuclease H"/>
    <property type="match status" value="1"/>
</dbReference>
<accession>A0A8K0CYG0</accession>
<evidence type="ECO:0000256" key="1">
    <source>
        <dbReference type="SAM" id="MobiDB-lite"/>
    </source>
</evidence>
<evidence type="ECO:0008006" key="4">
    <source>
        <dbReference type="Google" id="ProtNLM"/>
    </source>
</evidence>
<dbReference type="EMBL" id="VTPC01007772">
    <property type="protein sequence ID" value="KAF2893672.1"/>
    <property type="molecule type" value="Genomic_DNA"/>
</dbReference>
<dbReference type="InterPro" id="IPR036397">
    <property type="entry name" value="RNaseH_sf"/>
</dbReference>
<dbReference type="GO" id="GO:0003676">
    <property type="term" value="F:nucleic acid binding"/>
    <property type="evidence" value="ECO:0007669"/>
    <property type="project" value="InterPro"/>
</dbReference>
<comment type="caution">
    <text evidence="2">The sequence shown here is derived from an EMBL/GenBank/DDBJ whole genome shotgun (WGS) entry which is preliminary data.</text>
</comment>
<dbReference type="PANTHER" id="PTHR33939:SF1">
    <property type="entry name" value="DUF4371 DOMAIN-CONTAINING PROTEIN"/>
    <property type="match status" value="1"/>
</dbReference>
<sequence length="185" mass="21242">MNNSKMIHSQGRELIYGVYQFMKKEKEEGEPVIFLSNLREKVAAGTGVSLSTVKRIIKKGKNKPEGATFSSPRKTIEKPSPKSDLDQFDEEIIRTYCLYAVDNLLAKHGHTVLRLPPYHPVINPIEKIWALIKNRVAARNTTFKLNDVRSLVVEEFNAVTVEDWQKVCAHVMEIEEKFMSQERII</sequence>
<name>A0A8K0CYG0_IGNLU</name>
<protein>
    <recommendedName>
        <fullName evidence="4">Tc1-like transposase DDE domain-containing protein</fullName>
    </recommendedName>
</protein>
<evidence type="ECO:0000313" key="3">
    <source>
        <dbReference type="Proteomes" id="UP000801492"/>
    </source>
</evidence>
<organism evidence="2 3">
    <name type="scientific">Ignelater luminosus</name>
    <name type="common">Cucubano</name>
    <name type="synonym">Pyrophorus luminosus</name>
    <dbReference type="NCBI Taxonomy" id="2038154"/>
    <lineage>
        <taxon>Eukaryota</taxon>
        <taxon>Metazoa</taxon>
        <taxon>Ecdysozoa</taxon>
        <taxon>Arthropoda</taxon>
        <taxon>Hexapoda</taxon>
        <taxon>Insecta</taxon>
        <taxon>Pterygota</taxon>
        <taxon>Neoptera</taxon>
        <taxon>Endopterygota</taxon>
        <taxon>Coleoptera</taxon>
        <taxon>Polyphaga</taxon>
        <taxon>Elateriformia</taxon>
        <taxon>Elateroidea</taxon>
        <taxon>Elateridae</taxon>
        <taxon>Agrypninae</taxon>
        <taxon>Pyrophorini</taxon>
        <taxon>Ignelater</taxon>
    </lineage>
</organism>